<organism evidence="6 7">
    <name type="scientific">Paenibacillus agri</name>
    <dbReference type="NCBI Taxonomy" id="2744309"/>
    <lineage>
        <taxon>Bacteria</taxon>
        <taxon>Bacillati</taxon>
        <taxon>Bacillota</taxon>
        <taxon>Bacilli</taxon>
        <taxon>Bacillales</taxon>
        <taxon>Paenibacillaceae</taxon>
        <taxon>Paenibacillus</taxon>
    </lineage>
</organism>
<accession>A0A850EQF9</accession>
<comment type="caution">
    <text evidence="6">The sequence shown here is derived from an EMBL/GenBank/DDBJ whole genome shotgun (WGS) entry which is preliminary data.</text>
</comment>
<keyword evidence="7" id="KW-1185">Reference proteome</keyword>
<evidence type="ECO:0000256" key="2">
    <source>
        <dbReference type="ARBA" id="ARBA00023125"/>
    </source>
</evidence>
<evidence type="ECO:0000313" key="7">
    <source>
        <dbReference type="Proteomes" id="UP000564806"/>
    </source>
</evidence>
<proteinExistence type="predicted"/>
<evidence type="ECO:0000313" key="6">
    <source>
        <dbReference type="EMBL" id="NUU63448.1"/>
    </source>
</evidence>
<evidence type="ECO:0000256" key="3">
    <source>
        <dbReference type="ARBA" id="ARBA00023163"/>
    </source>
</evidence>
<dbReference type="Pfam" id="PF00440">
    <property type="entry name" value="TetR_N"/>
    <property type="match status" value="1"/>
</dbReference>
<protein>
    <submittedName>
        <fullName evidence="6">TetR/AcrR family transcriptional regulator</fullName>
    </submittedName>
</protein>
<dbReference type="PRINTS" id="PR00455">
    <property type="entry name" value="HTHTETR"/>
</dbReference>
<dbReference type="InterPro" id="IPR009057">
    <property type="entry name" value="Homeodomain-like_sf"/>
</dbReference>
<dbReference type="InterPro" id="IPR001647">
    <property type="entry name" value="HTH_TetR"/>
</dbReference>
<evidence type="ECO:0000256" key="1">
    <source>
        <dbReference type="ARBA" id="ARBA00023015"/>
    </source>
</evidence>
<dbReference type="EMBL" id="JABWCS010000219">
    <property type="protein sequence ID" value="NUU63448.1"/>
    <property type="molecule type" value="Genomic_DNA"/>
</dbReference>
<keyword evidence="2 4" id="KW-0238">DNA-binding</keyword>
<dbReference type="Gene3D" id="1.10.357.10">
    <property type="entry name" value="Tetracycline Repressor, domain 2"/>
    <property type="match status" value="1"/>
</dbReference>
<dbReference type="PANTHER" id="PTHR47506:SF1">
    <property type="entry name" value="HTH-TYPE TRANSCRIPTIONAL REGULATOR YJDC"/>
    <property type="match status" value="1"/>
</dbReference>
<dbReference type="Proteomes" id="UP000564806">
    <property type="component" value="Unassembled WGS sequence"/>
</dbReference>
<dbReference type="PROSITE" id="PS50977">
    <property type="entry name" value="HTH_TETR_2"/>
    <property type="match status" value="1"/>
</dbReference>
<dbReference type="PANTHER" id="PTHR47506">
    <property type="entry name" value="TRANSCRIPTIONAL REGULATORY PROTEIN"/>
    <property type="match status" value="1"/>
</dbReference>
<evidence type="ECO:0000259" key="5">
    <source>
        <dbReference type="PROSITE" id="PS50977"/>
    </source>
</evidence>
<name>A0A850EQF9_9BACL</name>
<dbReference type="InterPro" id="IPR041669">
    <property type="entry name" value="TetR_C_15"/>
</dbReference>
<sequence>MKDTDDKTRTPQQDRSIKTKQAIVTAAMELFSNKGYHQTNTKQIAAAAGVSTGSFYSYFTDKKAVFIEVLKYYNEALLSRVDASLAEINFDNNSDKKAVISHLVDSLILSHQVYTGFHKELSIMQLSDDEIKRLMDEQYNVGRQITLGYLQLDKEEVNVADVEAAAIVVFESVSTIVDAIVFSSRSIAAERLKSELVNMIAKYLYD</sequence>
<keyword evidence="3" id="KW-0804">Transcription</keyword>
<keyword evidence="1" id="KW-0805">Transcription regulation</keyword>
<dbReference type="AlphaFoldDB" id="A0A850EQF9"/>
<dbReference type="Gene3D" id="1.10.10.60">
    <property type="entry name" value="Homeodomain-like"/>
    <property type="match status" value="1"/>
</dbReference>
<gene>
    <name evidence="6" type="ORF">HPT30_24110</name>
</gene>
<evidence type="ECO:0000256" key="4">
    <source>
        <dbReference type="PROSITE-ProRule" id="PRU00335"/>
    </source>
</evidence>
<feature type="domain" description="HTH tetR-type" evidence="5">
    <location>
        <begin position="17"/>
        <end position="77"/>
    </location>
</feature>
<dbReference type="GO" id="GO:0003677">
    <property type="term" value="F:DNA binding"/>
    <property type="evidence" value="ECO:0007669"/>
    <property type="project" value="UniProtKB-UniRule"/>
</dbReference>
<dbReference type="Pfam" id="PF17918">
    <property type="entry name" value="TetR_C_15"/>
    <property type="match status" value="1"/>
</dbReference>
<feature type="DNA-binding region" description="H-T-H motif" evidence="4">
    <location>
        <begin position="40"/>
        <end position="59"/>
    </location>
</feature>
<dbReference type="RefSeq" id="WP_175373859.1">
    <property type="nucleotide sequence ID" value="NZ_JABWCS010000219.1"/>
</dbReference>
<dbReference type="SUPFAM" id="SSF46689">
    <property type="entry name" value="Homeodomain-like"/>
    <property type="match status" value="1"/>
</dbReference>
<reference evidence="6" key="1">
    <citation type="submission" date="2020-06" db="EMBL/GenBank/DDBJ databases">
        <title>Paenibacillus sp. nov., isolated from soil.</title>
        <authorList>
            <person name="Seo Y.L."/>
        </authorList>
    </citation>
    <scope>NUCLEOTIDE SEQUENCE [LARGE SCALE GENOMIC DNA]</scope>
    <source>
        <strain evidence="6">JW14</strain>
    </source>
</reference>